<feature type="transmembrane region" description="Helical" evidence="1">
    <location>
        <begin position="26"/>
        <end position="48"/>
    </location>
</feature>
<feature type="transmembrane region" description="Helical" evidence="1">
    <location>
        <begin position="54"/>
        <end position="81"/>
    </location>
</feature>
<sequence>MMFWQKNMKNKKLNEQQNRHIPLEKFWLFGEIVLVGFVALYINMFIMMQVASNAGFLTIVICFLGWLPALVVGFIIFLLLIRTKYEKNITLKSTTIFSVILALVIILPAISFYYETVPPKEVTNQWHYDKDQEICGVFRWMDIHYDTTYTGKFGAF</sequence>
<reference evidence="2" key="1">
    <citation type="journal article" date="2014" name="Front. Microbiol.">
        <title>High frequency of phylogenetically diverse reductive dehalogenase-homologous genes in deep subseafloor sedimentary metagenomes.</title>
        <authorList>
            <person name="Kawai M."/>
            <person name="Futagami T."/>
            <person name="Toyoda A."/>
            <person name="Takaki Y."/>
            <person name="Nishi S."/>
            <person name="Hori S."/>
            <person name="Arai W."/>
            <person name="Tsubouchi T."/>
            <person name="Morono Y."/>
            <person name="Uchiyama I."/>
            <person name="Ito T."/>
            <person name="Fujiyama A."/>
            <person name="Inagaki F."/>
            <person name="Takami H."/>
        </authorList>
    </citation>
    <scope>NUCLEOTIDE SEQUENCE</scope>
    <source>
        <strain evidence="2">Expedition CK06-06</strain>
    </source>
</reference>
<dbReference type="AlphaFoldDB" id="X1E186"/>
<evidence type="ECO:0000256" key="1">
    <source>
        <dbReference type="SAM" id="Phobius"/>
    </source>
</evidence>
<gene>
    <name evidence="2" type="ORF">S01H4_61833</name>
</gene>
<dbReference type="EMBL" id="BART01036757">
    <property type="protein sequence ID" value="GAH14190.1"/>
    <property type="molecule type" value="Genomic_DNA"/>
</dbReference>
<comment type="caution">
    <text evidence="2">The sequence shown here is derived from an EMBL/GenBank/DDBJ whole genome shotgun (WGS) entry which is preliminary data.</text>
</comment>
<feature type="transmembrane region" description="Helical" evidence="1">
    <location>
        <begin position="93"/>
        <end position="114"/>
    </location>
</feature>
<accession>X1E186</accession>
<keyword evidence="1" id="KW-0812">Transmembrane</keyword>
<keyword evidence="1" id="KW-0472">Membrane</keyword>
<keyword evidence="1" id="KW-1133">Transmembrane helix</keyword>
<protein>
    <submittedName>
        <fullName evidence="2">Uncharacterized protein</fullName>
    </submittedName>
</protein>
<organism evidence="2">
    <name type="scientific">marine sediment metagenome</name>
    <dbReference type="NCBI Taxonomy" id="412755"/>
    <lineage>
        <taxon>unclassified sequences</taxon>
        <taxon>metagenomes</taxon>
        <taxon>ecological metagenomes</taxon>
    </lineage>
</organism>
<proteinExistence type="predicted"/>
<name>X1E186_9ZZZZ</name>
<feature type="non-terminal residue" evidence="2">
    <location>
        <position position="156"/>
    </location>
</feature>
<evidence type="ECO:0000313" key="2">
    <source>
        <dbReference type="EMBL" id="GAH14190.1"/>
    </source>
</evidence>